<evidence type="ECO:0000256" key="2">
    <source>
        <dbReference type="PROSITE-ProRule" id="PRU00332"/>
    </source>
</evidence>
<dbReference type="AlphaFoldDB" id="A0A815XYP0"/>
<dbReference type="InterPro" id="IPR036388">
    <property type="entry name" value="WH-like_DNA-bd_sf"/>
</dbReference>
<comment type="caution">
    <text evidence="4">The sequence shown here is derived from an EMBL/GenBank/DDBJ whole genome shotgun (WGS) entry which is preliminary data.</text>
</comment>
<organism evidence="4 5">
    <name type="scientific">Rotaria sordida</name>
    <dbReference type="NCBI Taxonomy" id="392033"/>
    <lineage>
        <taxon>Eukaryota</taxon>
        <taxon>Metazoa</taxon>
        <taxon>Spiralia</taxon>
        <taxon>Gnathifera</taxon>
        <taxon>Rotifera</taxon>
        <taxon>Eurotatoria</taxon>
        <taxon>Bdelloidea</taxon>
        <taxon>Philodinida</taxon>
        <taxon>Philodinidae</taxon>
        <taxon>Rotaria</taxon>
    </lineage>
</organism>
<dbReference type="Gene3D" id="1.10.10.10">
    <property type="entry name" value="Winged helix-like DNA-binding domain superfamily/Winged helix DNA-binding domain"/>
    <property type="match status" value="1"/>
</dbReference>
<dbReference type="InterPro" id="IPR006630">
    <property type="entry name" value="La_HTH"/>
</dbReference>
<evidence type="ECO:0000256" key="1">
    <source>
        <dbReference type="ARBA" id="ARBA00022884"/>
    </source>
</evidence>
<sequence length="46" mass="5409">DVNMIRDKFLKNYITKNGDWVSLSVLTTFKYLQSLAKDFKTIINIL</sequence>
<protein>
    <recommendedName>
        <fullName evidence="3">HTH La-type RNA-binding domain-containing protein</fullName>
    </recommendedName>
</protein>
<dbReference type="PROSITE" id="PS50961">
    <property type="entry name" value="HTH_LA"/>
    <property type="match status" value="1"/>
</dbReference>
<dbReference type="Proteomes" id="UP000663889">
    <property type="component" value="Unassembled WGS sequence"/>
</dbReference>
<reference evidence="4" key="1">
    <citation type="submission" date="2021-02" db="EMBL/GenBank/DDBJ databases">
        <authorList>
            <person name="Nowell W R."/>
        </authorList>
    </citation>
    <scope>NUCLEOTIDE SEQUENCE</scope>
</reference>
<gene>
    <name evidence="4" type="ORF">SEV965_LOCUS39240</name>
</gene>
<evidence type="ECO:0000313" key="5">
    <source>
        <dbReference type="Proteomes" id="UP000663889"/>
    </source>
</evidence>
<dbReference type="InterPro" id="IPR036390">
    <property type="entry name" value="WH_DNA-bd_sf"/>
</dbReference>
<dbReference type="Pfam" id="PF05383">
    <property type="entry name" value="La"/>
    <property type="match status" value="1"/>
</dbReference>
<dbReference type="EMBL" id="CAJNOU010012966">
    <property type="protein sequence ID" value="CAF1563388.1"/>
    <property type="molecule type" value="Genomic_DNA"/>
</dbReference>
<accession>A0A815XYP0</accession>
<evidence type="ECO:0000313" key="4">
    <source>
        <dbReference type="EMBL" id="CAF1563388.1"/>
    </source>
</evidence>
<evidence type="ECO:0000259" key="3">
    <source>
        <dbReference type="PROSITE" id="PS50961"/>
    </source>
</evidence>
<dbReference type="SUPFAM" id="SSF46785">
    <property type="entry name" value="Winged helix' DNA-binding domain"/>
    <property type="match status" value="1"/>
</dbReference>
<feature type="domain" description="HTH La-type RNA-binding" evidence="3">
    <location>
        <begin position="1"/>
        <end position="46"/>
    </location>
</feature>
<name>A0A815XYP0_9BILA</name>
<feature type="non-terminal residue" evidence="4">
    <location>
        <position position="1"/>
    </location>
</feature>
<keyword evidence="1 2" id="KW-0694">RNA-binding</keyword>
<proteinExistence type="predicted"/>
<dbReference type="GO" id="GO:0003723">
    <property type="term" value="F:RNA binding"/>
    <property type="evidence" value="ECO:0007669"/>
    <property type="project" value="UniProtKB-UniRule"/>
</dbReference>